<proteinExistence type="predicted"/>
<reference evidence="6" key="1">
    <citation type="journal article" date="2020" name="mSystems">
        <title>Genome- and Community-Level Interaction Insights into Carbon Utilization and Element Cycling Functions of Hydrothermarchaeota in Hydrothermal Sediment.</title>
        <authorList>
            <person name="Zhou Z."/>
            <person name="Liu Y."/>
            <person name="Xu W."/>
            <person name="Pan J."/>
            <person name="Luo Z.H."/>
            <person name="Li M."/>
        </authorList>
    </citation>
    <scope>NUCLEOTIDE SEQUENCE [LARGE SCALE GENOMIC DNA]</scope>
    <source>
        <strain evidence="6">SpSt-906</strain>
    </source>
</reference>
<dbReference type="EMBL" id="DTMQ01000031">
    <property type="protein sequence ID" value="HGE99326.1"/>
    <property type="molecule type" value="Genomic_DNA"/>
</dbReference>
<dbReference type="PANTHER" id="PTHR30026">
    <property type="entry name" value="OUTER MEMBRANE PROTEIN TOLC"/>
    <property type="match status" value="1"/>
</dbReference>
<evidence type="ECO:0000313" key="6">
    <source>
        <dbReference type="EMBL" id="HGE99326.1"/>
    </source>
</evidence>
<keyword evidence="2" id="KW-1134">Transmembrane beta strand</keyword>
<dbReference type="GO" id="GO:1990281">
    <property type="term" value="C:efflux pump complex"/>
    <property type="evidence" value="ECO:0007669"/>
    <property type="project" value="TreeGrafter"/>
</dbReference>
<accession>A0A7C3UYT0</accession>
<sequence>MRRQLISLVFVLIFCGSADTLKLSLDSCLAIARRYSPYRGEEIYHRRQVLAKSATAVKPILPAPFFNLTYSLTSKIENKSYTGQIGINQTLFSVEALSGLIGIGSLIQSEKASARLSRAKLAYLTTTAYYQLFKMQEIYRVKREEAAKRESLFRANEVMFRLNRIARLDLLRSESDFYQAKMEADDAQKELLLSQENLKKVLGWERDDFLIAQESLSPPVIETLPFSQFLQELKKKNPELRSVAAEEDFARLSYYSAFFSFLPSISLSLSSNYSDSLSFPKGLSEWKEKGFSRLSLSLHFPFLDLPGYSLSLLSKSQDRHWRELLRRNTWFSLLTEARDAYLSLRSKYLRYLYARKNWELAQELLRFGEEERRLGKISYLDFLDIETKYHNAYELYLSSIVEIKEAAAKIEYLLGGEE</sequence>
<dbReference type="AlphaFoldDB" id="A0A7C3UYT0"/>
<dbReference type="PANTHER" id="PTHR30026:SF20">
    <property type="entry name" value="OUTER MEMBRANE PROTEIN TOLC"/>
    <property type="match status" value="1"/>
</dbReference>
<keyword evidence="5" id="KW-0998">Cell outer membrane</keyword>
<dbReference type="SUPFAM" id="SSF56954">
    <property type="entry name" value="Outer membrane efflux proteins (OEP)"/>
    <property type="match status" value="1"/>
</dbReference>
<evidence type="ECO:0000256" key="3">
    <source>
        <dbReference type="ARBA" id="ARBA00022692"/>
    </source>
</evidence>
<dbReference type="Gene3D" id="1.20.1600.10">
    <property type="entry name" value="Outer membrane efflux proteins (OEP)"/>
    <property type="match status" value="1"/>
</dbReference>
<dbReference type="InterPro" id="IPR051906">
    <property type="entry name" value="TolC-like"/>
</dbReference>
<keyword evidence="4" id="KW-0472">Membrane</keyword>
<name>A0A7C3UYT0_UNCW3</name>
<comment type="subcellular location">
    <subcellularLocation>
        <location evidence="1">Cell outer membrane</location>
    </subcellularLocation>
</comment>
<dbReference type="GO" id="GO:0015288">
    <property type="term" value="F:porin activity"/>
    <property type="evidence" value="ECO:0007669"/>
    <property type="project" value="TreeGrafter"/>
</dbReference>
<comment type="caution">
    <text evidence="6">The sequence shown here is derived from an EMBL/GenBank/DDBJ whole genome shotgun (WGS) entry which is preliminary data.</text>
</comment>
<dbReference type="GO" id="GO:0015562">
    <property type="term" value="F:efflux transmembrane transporter activity"/>
    <property type="evidence" value="ECO:0007669"/>
    <property type="project" value="InterPro"/>
</dbReference>
<keyword evidence="3" id="KW-0812">Transmembrane</keyword>
<evidence type="ECO:0000256" key="1">
    <source>
        <dbReference type="ARBA" id="ARBA00004442"/>
    </source>
</evidence>
<protein>
    <submittedName>
        <fullName evidence="6">TolC family protein</fullName>
    </submittedName>
</protein>
<gene>
    <name evidence="6" type="ORF">ENX07_04570</name>
</gene>
<evidence type="ECO:0000256" key="2">
    <source>
        <dbReference type="ARBA" id="ARBA00022452"/>
    </source>
</evidence>
<dbReference type="GO" id="GO:0009279">
    <property type="term" value="C:cell outer membrane"/>
    <property type="evidence" value="ECO:0007669"/>
    <property type="project" value="UniProtKB-SubCell"/>
</dbReference>
<organism evidence="6">
    <name type="scientific">candidate division WOR-3 bacterium</name>
    <dbReference type="NCBI Taxonomy" id="2052148"/>
    <lineage>
        <taxon>Bacteria</taxon>
        <taxon>Bacteria division WOR-3</taxon>
    </lineage>
</organism>
<evidence type="ECO:0000256" key="5">
    <source>
        <dbReference type="ARBA" id="ARBA00023237"/>
    </source>
</evidence>
<evidence type="ECO:0000256" key="4">
    <source>
        <dbReference type="ARBA" id="ARBA00023136"/>
    </source>
</evidence>